<protein>
    <submittedName>
        <fullName evidence="1">Uncharacterized protein</fullName>
    </submittedName>
</protein>
<proteinExistence type="predicted"/>
<dbReference type="Proteomes" id="UP000237423">
    <property type="component" value="Unassembled WGS sequence"/>
</dbReference>
<organism evidence="1 2">
    <name type="scientific">Methylovulum psychrotolerans</name>
    <dbReference type="NCBI Taxonomy" id="1704499"/>
    <lineage>
        <taxon>Bacteria</taxon>
        <taxon>Pseudomonadati</taxon>
        <taxon>Pseudomonadota</taxon>
        <taxon>Gammaproteobacteria</taxon>
        <taxon>Methylococcales</taxon>
        <taxon>Methylococcaceae</taxon>
        <taxon>Methylovulum</taxon>
    </lineage>
</organism>
<dbReference type="EMBL" id="PGFZ01000009">
    <property type="protein sequence ID" value="POZ50592.1"/>
    <property type="molecule type" value="Genomic_DNA"/>
</dbReference>
<reference evidence="1 2" key="1">
    <citation type="submission" date="2017-11" db="EMBL/GenBank/DDBJ databases">
        <title>Draft Genome Sequence of Methylobacter psychrotolerans Sph1T, an Obligate Methanotroph from Low-Temperature Environments.</title>
        <authorList>
            <person name="Oshkin I.Y."/>
            <person name="Miroshnikov K."/>
            <person name="Belova S.E."/>
            <person name="Korzhenkov A."/>
            <person name="Toshchakov S.V."/>
            <person name="Dedysh S.N."/>
        </authorList>
    </citation>
    <scope>NUCLEOTIDE SEQUENCE [LARGE SCALE GENOMIC DNA]</scope>
    <source>
        <strain evidence="1 2">Sph1</strain>
    </source>
</reference>
<sequence>MFISPTIIQHGIIALENEIMRLERVHENCGDEWPPDFDPNDRWIYDQLLQEFRKYKASGYEEQSLNGKPFRFFVALIPSYINSNMDKLSQASYLELHHLYSETYSP</sequence>
<dbReference type="AlphaFoldDB" id="A0A2S5CIM7"/>
<dbReference type="RefSeq" id="WP_103975134.1">
    <property type="nucleotide sequence ID" value="NZ_PGFZ01000009.1"/>
</dbReference>
<evidence type="ECO:0000313" key="1">
    <source>
        <dbReference type="EMBL" id="POZ50592.1"/>
    </source>
</evidence>
<name>A0A2S5CIM7_9GAMM</name>
<comment type="caution">
    <text evidence="1">The sequence shown here is derived from an EMBL/GenBank/DDBJ whole genome shotgun (WGS) entry which is preliminary data.</text>
</comment>
<gene>
    <name evidence="1" type="ORF">AADEFJLK_03485</name>
</gene>
<accession>A0A2S5CIM7</accession>
<evidence type="ECO:0000313" key="2">
    <source>
        <dbReference type="Proteomes" id="UP000237423"/>
    </source>
</evidence>